<dbReference type="PANTHER" id="PTHR24350">
    <property type="entry name" value="SERINE/THREONINE-PROTEIN KINASE IAL-RELATED"/>
    <property type="match status" value="1"/>
</dbReference>
<dbReference type="Proteomes" id="UP000646827">
    <property type="component" value="Unassembled WGS sequence"/>
</dbReference>
<sequence length="853" mass="97074">MPLRHVTDHLRSKWRRSSKMDLSSSVPHKATAPSIKQHTQPQPQDTPKTNNNNDNNKNNNNPSSGQQQKSTNKKTTVIPPPNPDLLLQGIGEYVFIEPLGHGKFSKVLLAEHYLTGEKYAVKIIDKRVHDYRILSRLIREITLMEALDHENIVHLYETFETADSLFLIMEYVPGVNLDEYLQQQPNRALSETEARAIFRQLVAAVDYCHYRWVVHRDLKAPNILLKPTGQVKLADFGLGNRFGLQRLKTICGSMLYYSPEIITGQKYVGPEIDCWCLGILLFRITAGYEPFGHARTVGELKKDVVSGNYPMPCHLSEDLKSTIRKCLSLDRRKRLGIRQALQGDPWLNDHGKLEDPFSKNINTNAVNAEEAIRLRTDRDRAKRQYLRDMEDEKRKGLRIRKTVIYHPINTSIYFTGTGTHSTNVDENFNMVELMRADLFQEIRVILDQVRLRPIHHMSMTDLKSPFLHILRKFKLPEQARIRKTTSTLNLSQLYKRVTKDQINYYTIECNVRAVSSTTAVSGYSSTSISTNSFENIISNMNNNSDSSSVLPSTQHRQPQLITSTPLLASLTAQQQDEYELILLVQSACELLGITYKYQSKTQLECVLTLRNYTSEQQQKNNQRQQHHNQKSTSTVHNQKTSHHHSASHDNSDVCSRTSANNGKTHNQRRRKSQLSQDSASSDFSDNSWASRWNRGLKRLSLPLLYNHFSNTNLNQQQRIWSNSIQVNSSAAPGSLASTGAGSTRYHSSKHQQQQQQQHQQQGSTDQLDSELADDGMSVFMVEAFTVQPNQSMKSGKRDQQQNQRIVGLRFSSVKGSSKVFKLATGWIGGVLNSNVSSTTNKEFTSLSNNNLLK</sequence>
<dbReference type="InterPro" id="IPR000719">
    <property type="entry name" value="Prot_kinase_dom"/>
</dbReference>
<evidence type="ECO:0000256" key="2">
    <source>
        <dbReference type="ARBA" id="ARBA00022679"/>
    </source>
</evidence>
<organism evidence="12 13">
    <name type="scientific">Circinella minor</name>
    <dbReference type="NCBI Taxonomy" id="1195481"/>
    <lineage>
        <taxon>Eukaryota</taxon>
        <taxon>Fungi</taxon>
        <taxon>Fungi incertae sedis</taxon>
        <taxon>Mucoromycota</taxon>
        <taxon>Mucoromycotina</taxon>
        <taxon>Mucoromycetes</taxon>
        <taxon>Mucorales</taxon>
        <taxon>Lichtheimiaceae</taxon>
        <taxon>Circinella</taxon>
    </lineage>
</organism>
<comment type="caution">
    <text evidence="12">The sequence shown here is derived from an EMBL/GenBank/DDBJ whole genome shotgun (WGS) entry which is preliminary data.</text>
</comment>
<dbReference type="InterPro" id="IPR030616">
    <property type="entry name" value="Aur-like"/>
</dbReference>
<evidence type="ECO:0000256" key="6">
    <source>
        <dbReference type="PIRSR" id="PIRSR630616-1"/>
    </source>
</evidence>
<feature type="compositionally biased region" description="Low complexity" evidence="10">
    <location>
        <begin position="39"/>
        <end position="70"/>
    </location>
</feature>
<dbReference type="PROSITE" id="PS00107">
    <property type="entry name" value="PROTEIN_KINASE_ATP"/>
    <property type="match status" value="1"/>
</dbReference>
<feature type="binding site" evidence="7">
    <location>
        <position position="103"/>
    </location>
    <ligand>
        <name>ATP</name>
        <dbReference type="ChEBI" id="CHEBI:30616"/>
    </ligand>
</feature>
<protein>
    <recommendedName>
        <fullName evidence="11">Protein kinase domain-containing protein</fullName>
    </recommendedName>
</protein>
<evidence type="ECO:0000256" key="1">
    <source>
        <dbReference type="ARBA" id="ARBA00022527"/>
    </source>
</evidence>
<dbReference type="PROSITE" id="PS00108">
    <property type="entry name" value="PROTEIN_KINASE_ST"/>
    <property type="match status" value="1"/>
</dbReference>
<evidence type="ECO:0000256" key="10">
    <source>
        <dbReference type="SAM" id="MobiDB-lite"/>
    </source>
</evidence>
<keyword evidence="4" id="KW-0418">Kinase</keyword>
<dbReference type="Gene3D" id="1.10.510.10">
    <property type="entry name" value="Transferase(Phosphotransferase) domain 1"/>
    <property type="match status" value="1"/>
</dbReference>
<proteinExistence type="predicted"/>
<dbReference type="Pfam" id="PF00069">
    <property type="entry name" value="Pkinase"/>
    <property type="match status" value="1"/>
</dbReference>
<gene>
    <name evidence="12" type="ORF">INT45_007095</name>
</gene>
<feature type="binding site" evidence="7">
    <location>
        <position position="235"/>
    </location>
    <ligand>
        <name>ATP</name>
        <dbReference type="ChEBI" id="CHEBI:30616"/>
    </ligand>
</feature>
<dbReference type="PROSITE" id="PS50011">
    <property type="entry name" value="PROTEIN_KINASE_DOM"/>
    <property type="match status" value="1"/>
</dbReference>
<accession>A0A8H7SAY2</accession>
<feature type="compositionally biased region" description="Low complexity" evidence="10">
    <location>
        <begin position="750"/>
        <end position="761"/>
    </location>
</feature>
<keyword evidence="13" id="KW-1185">Reference proteome</keyword>
<keyword evidence="3 7" id="KW-0547">Nucleotide-binding</keyword>
<dbReference type="InterPro" id="IPR008271">
    <property type="entry name" value="Ser/Thr_kinase_AS"/>
</dbReference>
<feature type="region of interest" description="Disordered" evidence="10">
    <location>
        <begin position="729"/>
        <end position="769"/>
    </location>
</feature>
<dbReference type="InterPro" id="IPR011009">
    <property type="entry name" value="Kinase-like_dom_sf"/>
</dbReference>
<feature type="compositionally biased region" description="Polar residues" evidence="10">
    <location>
        <begin position="729"/>
        <end position="745"/>
    </location>
</feature>
<feature type="compositionally biased region" description="Basic and acidic residues" evidence="10">
    <location>
        <begin position="1"/>
        <end position="11"/>
    </location>
</feature>
<evidence type="ECO:0000259" key="11">
    <source>
        <dbReference type="PROSITE" id="PS50011"/>
    </source>
</evidence>
<dbReference type="SMART" id="SM00220">
    <property type="entry name" value="S_TKc"/>
    <property type="match status" value="1"/>
</dbReference>
<dbReference type="CDD" id="cd14003">
    <property type="entry name" value="STKc_AMPK-like"/>
    <property type="match status" value="1"/>
</dbReference>
<evidence type="ECO:0000256" key="4">
    <source>
        <dbReference type="ARBA" id="ARBA00022777"/>
    </source>
</evidence>
<keyword evidence="1" id="KW-0723">Serine/threonine-protein kinase</keyword>
<feature type="domain" description="Protein kinase" evidence="11">
    <location>
        <begin position="93"/>
        <end position="347"/>
    </location>
</feature>
<evidence type="ECO:0000256" key="9">
    <source>
        <dbReference type="PROSITE-ProRule" id="PRU10141"/>
    </source>
</evidence>
<evidence type="ECO:0000256" key="8">
    <source>
        <dbReference type="PIRSR" id="PIRSR630616-3"/>
    </source>
</evidence>
<dbReference type="AlphaFoldDB" id="A0A8H7SAY2"/>
<keyword evidence="2" id="KW-0808">Transferase</keyword>
<feature type="cross-link" description="Glycyl lysine isopeptide (Lys-Gly) (interchain with G-Cter in SUMO2)" evidence="8">
    <location>
        <position position="219"/>
    </location>
</feature>
<dbReference type="OrthoDB" id="193931at2759"/>
<feature type="binding site" evidence="7 9">
    <location>
        <position position="122"/>
    </location>
    <ligand>
        <name>ATP</name>
        <dbReference type="ChEBI" id="CHEBI:30616"/>
    </ligand>
</feature>
<feature type="region of interest" description="Disordered" evidence="10">
    <location>
        <begin position="616"/>
        <end position="687"/>
    </location>
</feature>
<feature type="active site" description="Proton acceptor" evidence="6">
    <location>
        <position position="217"/>
    </location>
</feature>
<reference evidence="12 13" key="1">
    <citation type="submission" date="2020-12" db="EMBL/GenBank/DDBJ databases">
        <title>Metabolic potential, ecology and presence of endohyphal bacteria is reflected in genomic diversity of Mucoromycotina.</title>
        <authorList>
            <person name="Muszewska A."/>
            <person name="Okrasinska A."/>
            <person name="Steczkiewicz K."/>
            <person name="Drgas O."/>
            <person name="Orlowska M."/>
            <person name="Perlinska-Lenart U."/>
            <person name="Aleksandrzak-Piekarczyk T."/>
            <person name="Szatraj K."/>
            <person name="Zielenkiewicz U."/>
            <person name="Pilsyk S."/>
            <person name="Malc E."/>
            <person name="Mieczkowski P."/>
            <person name="Kruszewska J.S."/>
            <person name="Biernat P."/>
            <person name="Pawlowska J."/>
        </authorList>
    </citation>
    <scope>NUCLEOTIDE SEQUENCE [LARGE SCALE GENOMIC DNA]</scope>
    <source>
        <strain evidence="12 13">CBS 142.35</strain>
    </source>
</reference>
<name>A0A8H7SAY2_9FUNG</name>
<evidence type="ECO:0000256" key="7">
    <source>
        <dbReference type="PIRSR" id="PIRSR630616-2"/>
    </source>
</evidence>
<evidence type="ECO:0000313" key="12">
    <source>
        <dbReference type="EMBL" id="KAG2225851.1"/>
    </source>
</evidence>
<dbReference type="GO" id="GO:0005524">
    <property type="term" value="F:ATP binding"/>
    <property type="evidence" value="ECO:0007669"/>
    <property type="project" value="UniProtKB-UniRule"/>
</dbReference>
<evidence type="ECO:0000313" key="13">
    <source>
        <dbReference type="Proteomes" id="UP000646827"/>
    </source>
</evidence>
<dbReference type="GO" id="GO:0004674">
    <property type="term" value="F:protein serine/threonine kinase activity"/>
    <property type="evidence" value="ECO:0007669"/>
    <property type="project" value="UniProtKB-KW"/>
</dbReference>
<keyword evidence="5 7" id="KW-0067">ATP-binding</keyword>
<dbReference type="FunFam" id="1.10.510.10:FF:000571">
    <property type="entry name" value="Maternal embryonic leucine zipper kinase"/>
    <property type="match status" value="1"/>
</dbReference>
<dbReference type="SUPFAM" id="SSF56112">
    <property type="entry name" value="Protein kinase-like (PK-like)"/>
    <property type="match status" value="1"/>
</dbReference>
<feature type="compositionally biased region" description="Polar residues" evidence="10">
    <location>
        <begin position="673"/>
        <end position="687"/>
    </location>
</feature>
<dbReference type="EMBL" id="JAEPRB010000023">
    <property type="protein sequence ID" value="KAG2225851.1"/>
    <property type="molecule type" value="Genomic_DNA"/>
</dbReference>
<evidence type="ECO:0000256" key="5">
    <source>
        <dbReference type="ARBA" id="ARBA00022840"/>
    </source>
</evidence>
<evidence type="ECO:0000256" key="3">
    <source>
        <dbReference type="ARBA" id="ARBA00022741"/>
    </source>
</evidence>
<feature type="region of interest" description="Disordered" evidence="10">
    <location>
        <begin position="1"/>
        <end position="82"/>
    </location>
</feature>
<dbReference type="FunFam" id="3.30.200.20:FF:000003">
    <property type="entry name" value="Non-specific serine/threonine protein kinase"/>
    <property type="match status" value="1"/>
</dbReference>
<feature type="compositionally biased region" description="Polar residues" evidence="10">
    <location>
        <begin position="653"/>
        <end position="664"/>
    </location>
</feature>
<dbReference type="InterPro" id="IPR017441">
    <property type="entry name" value="Protein_kinase_ATP_BS"/>
</dbReference>